<dbReference type="GeneID" id="65116042"/>
<proteinExistence type="predicted"/>
<gene>
    <name evidence="1" type="primary">21</name>
    <name evidence="1" type="ORF">SEA_KIDNEYBEAN_21</name>
</gene>
<dbReference type="Gene3D" id="2.60.120.560">
    <property type="entry name" value="Exo-inulinase, domain 1"/>
    <property type="match status" value="1"/>
</dbReference>
<dbReference type="SUPFAM" id="SSF69349">
    <property type="entry name" value="Phage fibre proteins"/>
    <property type="match status" value="1"/>
</dbReference>
<reference evidence="1 2" key="1">
    <citation type="submission" date="2018-08" db="EMBL/GenBank/DDBJ databases">
        <authorList>
            <person name="Ardery S.C."/>
            <person name="Daly K.B."/>
            <person name="Whitehead I.W."/>
            <person name="Huttelmaier S.A."/>
            <person name="Tobiason D.M."/>
            <person name="Delesalle V.A."/>
            <person name="Garlena R.A."/>
            <person name="Russell D.A."/>
            <person name="Pope W.H."/>
            <person name="Jacobs-Sera D."/>
            <person name="Hatfull G.F."/>
        </authorList>
    </citation>
    <scope>NUCLEOTIDE SEQUENCE [LARGE SCALE GENOMIC DNA]</scope>
</reference>
<dbReference type="Proteomes" id="UP000282667">
    <property type="component" value="Segment"/>
</dbReference>
<evidence type="ECO:0000313" key="2">
    <source>
        <dbReference type="Proteomes" id="UP000282667"/>
    </source>
</evidence>
<dbReference type="KEGG" id="vg:65116042"/>
<organism evidence="1 2">
    <name type="scientific">Gordonia phage KidneyBean</name>
    <dbReference type="NCBI Taxonomy" id="2301603"/>
    <lineage>
        <taxon>Viruses</taxon>
        <taxon>Duplodnaviria</taxon>
        <taxon>Heunggongvirae</taxon>
        <taxon>Uroviricota</taxon>
        <taxon>Caudoviricetes</taxon>
        <taxon>Zierdtviridae</taxon>
        <taxon>Emilbogenvirinae</taxon>
        <taxon>Foxborovirus</taxon>
        <taxon>Foxborovirus kidneybean</taxon>
    </lineage>
</organism>
<dbReference type="RefSeq" id="YP_010098369.1">
    <property type="nucleotide sequence ID" value="NC_055767.1"/>
</dbReference>
<accession>A0A385UIG0</accession>
<protein>
    <submittedName>
        <fullName evidence="1">Minor tail protein</fullName>
    </submittedName>
</protein>
<sequence length="678" mass="72624">MSRHDRKVQFTTPQRWEWLWSENGEHLMATNPGARVNRSYSAGQLTQMNPTLLDGQMVLEKDTGALKIGDGTLAWRDLPYFVGAVMGGEAMVPKTSQPFRVYGTNETGDQALYPINFSAEPETVVARNGDGTFDVSPPAGPNNPVTKGYGDSRYAPTVDARVPAANLPQAFRTTDSQPFAASSHWNTPIGTEVLFESANDSATASLLAATPAINDGTAYGFTNNIARPTDPLCTAVWKSGGVTHGTFQFKCPYDPIISSGTDLSMRVIDGRWAYDLWKTTRTGVFKFEAEFITKTDLLGTGRNAGTRAARWPTAGGLIRAHELTYIPHAIAMSIPGTSLKRGFVWPAAAEDAAGVVYSGQVPMGSFFAIPPNVNLDSLGLSVEGYALAEAMQNYGVYIGDQSGSAAISVDGEAYTSARPALERMRTDWTTKIFQQLRRVTNLAEPQPGGPGPRKVAPTGPVTVRGDSQDFLVDNLSLKLQALLGTTITSDDFTVPAATMVPTTASQGGKPCNWTGYPLQYRIVDGGIKRIAEPDGQTRLLMLAVGKRDVRVKFRVKALHASGFCYVALATAGSGENYRLAITSQGSCHLQRVAPGEAAVAITPGTPNGTIGANKDVEVSIRGNRLEYKVDGEVLGEVYDVAEIAGTSVGIWFPSDTAIAWTNLVVQSIPRLTRKISAG</sequence>
<keyword evidence="2" id="KW-1185">Reference proteome</keyword>
<name>A0A385UIG0_9CAUD</name>
<evidence type="ECO:0000313" key="1">
    <source>
        <dbReference type="EMBL" id="AYB69739.1"/>
    </source>
</evidence>
<dbReference type="EMBL" id="MH727552">
    <property type="protein sequence ID" value="AYB69739.1"/>
    <property type="molecule type" value="Genomic_DNA"/>
</dbReference>